<sequence length="188" mass="21452">MRRTSSTFRSSIAELDGLMLILVIIGPEGVTVPGPADKLVFYQGLSTVWFCLNHGRFLQWPLLQLQCSLYVLLSCKPVIIHELALSYCNSSAMNKFFTSCRYRYQSYAVFIYAALSSSLLGLLWAAKWTHRIRREEDEIDRVLADGRRREGILEPPAPAAEEKRRRPSFLARTAEAEENQVPYEMQGC</sequence>
<gene>
    <name evidence="2" type="ORF">OPV22_026912</name>
</gene>
<dbReference type="Proteomes" id="UP001222027">
    <property type="component" value="Unassembled WGS sequence"/>
</dbReference>
<keyword evidence="1" id="KW-0812">Transmembrane</keyword>
<evidence type="ECO:0000256" key="1">
    <source>
        <dbReference type="SAM" id="Phobius"/>
    </source>
</evidence>
<evidence type="ECO:0000313" key="2">
    <source>
        <dbReference type="EMBL" id="KAJ8464360.1"/>
    </source>
</evidence>
<proteinExistence type="predicted"/>
<name>A0AAV8Q6D0_ENSVE</name>
<keyword evidence="3" id="KW-1185">Reference proteome</keyword>
<evidence type="ECO:0000313" key="3">
    <source>
        <dbReference type="Proteomes" id="UP001222027"/>
    </source>
</evidence>
<protein>
    <submittedName>
        <fullName evidence="2">Uncharacterized protein</fullName>
    </submittedName>
</protein>
<accession>A0AAV8Q6D0</accession>
<keyword evidence="1" id="KW-0472">Membrane</keyword>
<organism evidence="2 3">
    <name type="scientific">Ensete ventricosum</name>
    <name type="common">Abyssinian banana</name>
    <name type="synonym">Musa ensete</name>
    <dbReference type="NCBI Taxonomy" id="4639"/>
    <lineage>
        <taxon>Eukaryota</taxon>
        <taxon>Viridiplantae</taxon>
        <taxon>Streptophyta</taxon>
        <taxon>Embryophyta</taxon>
        <taxon>Tracheophyta</taxon>
        <taxon>Spermatophyta</taxon>
        <taxon>Magnoliopsida</taxon>
        <taxon>Liliopsida</taxon>
        <taxon>Zingiberales</taxon>
        <taxon>Musaceae</taxon>
        <taxon>Ensete</taxon>
    </lineage>
</organism>
<dbReference type="EMBL" id="JAQQAF010000008">
    <property type="protein sequence ID" value="KAJ8464360.1"/>
    <property type="molecule type" value="Genomic_DNA"/>
</dbReference>
<feature type="transmembrane region" description="Helical" evidence="1">
    <location>
        <begin position="107"/>
        <end position="126"/>
    </location>
</feature>
<reference evidence="2 3" key="1">
    <citation type="submission" date="2022-12" db="EMBL/GenBank/DDBJ databases">
        <title>Chromosome-scale assembly of the Ensete ventricosum genome.</title>
        <authorList>
            <person name="Dussert Y."/>
            <person name="Stocks J."/>
            <person name="Wendawek A."/>
            <person name="Woldeyes F."/>
            <person name="Nichols R.A."/>
            <person name="Borrell J.S."/>
        </authorList>
    </citation>
    <scope>NUCLEOTIDE SEQUENCE [LARGE SCALE GENOMIC DNA]</scope>
    <source>
        <strain evidence="3">cv. Maze</strain>
        <tissue evidence="2">Seeds</tissue>
    </source>
</reference>
<comment type="caution">
    <text evidence="2">The sequence shown here is derived from an EMBL/GenBank/DDBJ whole genome shotgun (WGS) entry which is preliminary data.</text>
</comment>
<keyword evidence="1" id="KW-1133">Transmembrane helix</keyword>
<dbReference type="AlphaFoldDB" id="A0AAV8Q6D0"/>